<gene>
    <name evidence="2" type="ORF">ADUPG1_001114</name>
</gene>
<reference evidence="2" key="1">
    <citation type="submission" date="2022-03" db="EMBL/GenBank/DDBJ databases">
        <title>Draft genome sequence of Aduncisulcus paluster, a free-living microaerophilic Fornicata.</title>
        <authorList>
            <person name="Yuyama I."/>
            <person name="Kume K."/>
            <person name="Tamura T."/>
            <person name="Inagaki Y."/>
            <person name="Hashimoto T."/>
        </authorList>
    </citation>
    <scope>NUCLEOTIDE SEQUENCE</scope>
    <source>
        <strain evidence="2">NY0171</strain>
    </source>
</reference>
<evidence type="ECO:0000313" key="3">
    <source>
        <dbReference type="Proteomes" id="UP001057375"/>
    </source>
</evidence>
<keyword evidence="3" id="KW-1185">Reference proteome</keyword>
<dbReference type="EMBL" id="BQXS01000746">
    <property type="protein sequence ID" value="GKT29232.1"/>
    <property type="molecule type" value="Genomic_DNA"/>
</dbReference>
<protein>
    <submittedName>
        <fullName evidence="2">Type 1 protein exporter like protein</fullName>
    </submittedName>
</protein>
<dbReference type="Gene3D" id="3.40.50.300">
    <property type="entry name" value="P-loop containing nucleotide triphosphate hydrolases"/>
    <property type="match status" value="2"/>
</dbReference>
<dbReference type="InterPro" id="IPR003439">
    <property type="entry name" value="ABC_transporter-like_ATP-bd"/>
</dbReference>
<dbReference type="PANTHER" id="PTHR24221:SF654">
    <property type="entry name" value="ATP-BINDING CASSETTE SUB-FAMILY B MEMBER 6"/>
    <property type="match status" value="1"/>
</dbReference>
<evidence type="ECO:0000313" key="2">
    <source>
        <dbReference type="EMBL" id="GKT29232.1"/>
    </source>
</evidence>
<dbReference type="InterPro" id="IPR027417">
    <property type="entry name" value="P-loop_NTPase"/>
</dbReference>
<accession>A0ABQ5KBD5</accession>
<dbReference type="PANTHER" id="PTHR24221">
    <property type="entry name" value="ATP-BINDING CASSETTE SUB-FAMILY B"/>
    <property type="match status" value="1"/>
</dbReference>
<name>A0ABQ5KBD5_9EUKA</name>
<dbReference type="SUPFAM" id="SSF52540">
    <property type="entry name" value="P-loop containing nucleoside triphosphate hydrolases"/>
    <property type="match status" value="1"/>
</dbReference>
<sequence>MKANPITFSTGIAIKNLGFKYDGETALRKINLNISKSEKIAFVGESGSGKSTLADIIIGYIPQSVYLFDSTVAENVAFGRPIDREKIKNSLAQADILEFLDTKQGLDTIVGDAGVLLSGGQKQRIAIARALYGDPEVL</sequence>
<feature type="domain" description="ABC transporter" evidence="1">
    <location>
        <begin position="58"/>
        <end position="138"/>
    </location>
</feature>
<comment type="caution">
    <text evidence="2">The sequence shown here is derived from an EMBL/GenBank/DDBJ whole genome shotgun (WGS) entry which is preliminary data.</text>
</comment>
<dbReference type="Proteomes" id="UP001057375">
    <property type="component" value="Unassembled WGS sequence"/>
</dbReference>
<proteinExistence type="predicted"/>
<organism evidence="2 3">
    <name type="scientific">Aduncisulcus paluster</name>
    <dbReference type="NCBI Taxonomy" id="2918883"/>
    <lineage>
        <taxon>Eukaryota</taxon>
        <taxon>Metamonada</taxon>
        <taxon>Carpediemonas-like organisms</taxon>
        <taxon>Aduncisulcus</taxon>
    </lineage>
</organism>
<feature type="non-terminal residue" evidence="2">
    <location>
        <position position="138"/>
    </location>
</feature>
<evidence type="ECO:0000259" key="1">
    <source>
        <dbReference type="Pfam" id="PF00005"/>
    </source>
</evidence>
<dbReference type="InterPro" id="IPR039421">
    <property type="entry name" value="Type_1_exporter"/>
</dbReference>
<dbReference type="Pfam" id="PF00005">
    <property type="entry name" value="ABC_tran"/>
    <property type="match status" value="1"/>
</dbReference>